<protein>
    <submittedName>
        <fullName evidence="6">(2Fe-2S)-binding protein</fullName>
    </submittedName>
</protein>
<keyword evidence="1" id="KW-0001">2Fe-2S</keyword>
<dbReference type="GO" id="GO:0046872">
    <property type="term" value="F:metal ion binding"/>
    <property type="evidence" value="ECO:0007669"/>
    <property type="project" value="UniProtKB-KW"/>
</dbReference>
<dbReference type="GO" id="GO:0051537">
    <property type="term" value="F:2 iron, 2 sulfur cluster binding"/>
    <property type="evidence" value="ECO:0007669"/>
    <property type="project" value="UniProtKB-KW"/>
</dbReference>
<evidence type="ECO:0000259" key="5">
    <source>
        <dbReference type="PROSITE" id="PS51296"/>
    </source>
</evidence>
<dbReference type="Pfam" id="PF00355">
    <property type="entry name" value="Rieske"/>
    <property type="match status" value="1"/>
</dbReference>
<evidence type="ECO:0000256" key="4">
    <source>
        <dbReference type="ARBA" id="ARBA00023014"/>
    </source>
</evidence>
<dbReference type="InterPro" id="IPR036922">
    <property type="entry name" value="Rieske_2Fe-2S_sf"/>
</dbReference>
<accession>A0A286SFE9</accession>
<sequence>MEILPDLPYRVCPVEREGAYLLYRIEGAIFMTDELCTHGQASLATGELHGYQIQCPLHGGAFDVRTGLATEFPCKRPIGTHRVELVEDSIFGWFE</sequence>
<keyword evidence="2" id="KW-0479">Metal-binding</keyword>
<dbReference type="InterPro" id="IPR017941">
    <property type="entry name" value="Rieske_2Fe-2S"/>
</dbReference>
<dbReference type="KEGG" id="vbo:CKY39_21975"/>
<dbReference type="EMBL" id="CP023284">
    <property type="protein sequence ID" value="ATA57854.1"/>
    <property type="molecule type" value="Genomic_DNA"/>
</dbReference>
<reference evidence="6 7" key="1">
    <citation type="submission" date="2017-09" db="EMBL/GenBank/DDBJ databases">
        <title>The diverse metabolic capabilities of V. boronicumulans make it an excellent choice for continued studies on novel biodegradation.</title>
        <authorList>
            <person name="Sun S."/>
        </authorList>
    </citation>
    <scope>NUCLEOTIDE SEQUENCE [LARGE SCALE GENOMIC DNA]</scope>
    <source>
        <strain evidence="6 7">J1</strain>
    </source>
</reference>
<dbReference type="PROSITE" id="PS51296">
    <property type="entry name" value="RIESKE"/>
    <property type="match status" value="1"/>
</dbReference>
<dbReference type="Gene3D" id="2.102.10.10">
    <property type="entry name" value="Rieske [2Fe-2S] iron-sulphur domain"/>
    <property type="match status" value="1"/>
</dbReference>
<keyword evidence="4" id="KW-0411">Iron-sulfur</keyword>
<feature type="domain" description="Rieske" evidence="5">
    <location>
        <begin position="1"/>
        <end position="92"/>
    </location>
</feature>
<dbReference type="AlphaFoldDB" id="A0A286SFE9"/>
<name>A0A286SFE9_9BURK</name>
<organism evidence="6 7">
    <name type="scientific">Variovorax boronicumulans</name>
    <dbReference type="NCBI Taxonomy" id="436515"/>
    <lineage>
        <taxon>Bacteria</taxon>
        <taxon>Pseudomonadati</taxon>
        <taxon>Pseudomonadota</taxon>
        <taxon>Betaproteobacteria</taxon>
        <taxon>Burkholderiales</taxon>
        <taxon>Comamonadaceae</taxon>
        <taxon>Variovorax</taxon>
    </lineage>
</organism>
<keyword evidence="3" id="KW-0408">Iron</keyword>
<evidence type="ECO:0000256" key="3">
    <source>
        <dbReference type="ARBA" id="ARBA00023004"/>
    </source>
</evidence>
<evidence type="ECO:0000313" key="6">
    <source>
        <dbReference type="EMBL" id="ATA57854.1"/>
    </source>
</evidence>
<evidence type="ECO:0000256" key="2">
    <source>
        <dbReference type="ARBA" id="ARBA00022723"/>
    </source>
</evidence>
<evidence type="ECO:0000256" key="1">
    <source>
        <dbReference type="ARBA" id="ARBA00022714"/>
    </source>
</evidence>
<proteinExistence type="predicted"/>
<gene>
    <name evidence="6" type="ORF">CKY39_21975</name>
</gene>
<dbReference type="SUPFAM" id="SSF50022">
    <property type="entry name" value="ISP domain"/>
    <property type="match status" value="1"/>
</dbReference>
<evidence type="ECO:0000313" key="7">
    <source>
        <dbReference type="Proteomes" id="UP000217154"/>
    </source>
</evidence>
<dbReference type="Proteomes" id="UP000217154">
    <property type="component" value="Chromosome"/>
</dbReference>